<evidence type="ECO:0000256" key="1">
    <source>
        <dbReference type="PIRSR" id="PIRSR602401-1"/>
    </source>
</evidence>
<evidence type="ECO:0000313" key="5">
    <source>
        <dbReference type="Proteomes" id="UP000029120"/>
    </source>
</evidence>
<dbReference type="OMA" id="ATIWGRM"/>
<comment type="cofactor">
    <cofactor evidence="1">
        <name>heme</name>
        <dbReference type="ChEBI" id="CHEBI:30413"/>
    </cofactor>
</comment>
<feature type="transmembrane region" description="Helical" evidence="3">
    <location>
        <begin position="15"/>
        <end position="34"/>
    </location>
</feature>
<reference evidence="5" key="1">
    <citation type="journal article" date="2015" name="Nat. Plants">
        <title>Genome expansion of Arabis alpina linked with retrotransposition and reduced symmetric DNA methylation.</title>
        <authorList>
            <person name="Willing E.M."/>
            <person name="Rawat V."/>
            <person name="Mandakova T."/>
            <person name="Maumus F."/>
            <person name="James G.V."/>
            <person name="Nordstroem K.J."/>
            <person name="Becker C."/>
            <person name="Warthmann N."/>
            <person name="Chica C."/>
            <person name="Szarzynska B."/>
            <person name="Zytnicki M."/>
            <person name="Albani M.C."/>
            <person name="Kiefer C."/>
            <person name="Bergonzi S."/>
            <person name="Castaings L."/>
            <person name="Mateos J.L."/>
            <person name="Berns M.C."/>
            <person name="Bujdoso N."/>
            <person name="Piofczyk T."/>
            <person name="de Lorenzo L."/>
            <person name="Barrero-Sicilia C."/>
            <person name="Mateos I."/>
            <person name="Piednoel M."/>
            <person name="Hagmann J."/>
            <person name="Chen-Min-Tao R."/>
            <person name="Iglesias-Fernandez R."/>
            <person name="Schuster S.C."/>
            <person name="Alonso-Blanco C."/>
            <person name="Roudier F."/>
            <person name="Carbonero P."/>
            <person name="Paz-Ares J."/>
            <person name="Davis S.J."/>
            <person name="Pecinka A."/>
            <person name="Quesneville H."/>
            <person name="Colot V."/>
            <person name="Lysak M.A."/>
            <person name="Weigel D."/>
            <person name="Coupland G."/>
            <person name="Schneeberger K."/>
        </authorList>
    </citation>
    <scope>NUCLEOTIDE SEQUENCE [LARGE SCALE GENOMIC DNA]</scope>
    <source>
        <strain evidence="5">cv. Pajares</strain>
    </source>
</reference>
<keyword evidence="2" id="KW-0560">Oxidoreductase</keyword>
<dbReference type="GO" id="GO:0016705">
    <property type="term" value="F:oxidoreductase activity, acting on paired donors, with incorporation or reduction of molecular oxygen"/>
    <property type="evidence" value="ECO:0007669"/>
    <property type="project" value="InterPro"/>
</dbReference>
<dbReference type="Proteomes" id="UP000029120">
    <property type="component" value="Chromosome 6"/>
</dbReference>
<dbReference type="InterPro" id="IPR017972">
    <property type="entry name" value="Cyt_P450_CS"/>
</dbReference>
<dbReference type="AlphaFoldDB" id="A0A087GQ16"/>
<dbReference type="PRINTS" id="PR00385">
    <property type="entry name" value="P450"/>
</dbReference>
<dbReference type="FunFam" id="1.10.630.10:FF:000067">
    <property type="entry name" value="Cytochrome P450 - like protein"/>
    <property type="match status" value="1"/>
</dbReference>
<evidence type="ECO:0000256" key="2">
    <source>
        <dbReference type="RuleBase" id="RU000461"/>
    </source>
</evidence>
<keyword evidence="3" id="KW-0812">Transmembrane</keyword>
<organism evidence="4 5">
    <name type="scientific">Arabis alpina</name>
    <name type="common">Alpine rock-cress</name>
    <dbReference type="NCBI Taxonomy" id="50452"/>
    <lineage>
        <taxon>Eukaryota</taxon>
        <taxon>Viridiplantae</taxon>
        <taxon>Streptophyta</taxon>
        <taxon>Embryophyta</taxon>
        <taxon>Tracheophyta</taxon>
        <taxon>Spermatophyta</taxon>
        <taxon>Magnoliopsida</taxon>
        <taxon>eudicotyledons</taxon>
        <taxon>Gunneridae</taxon>
        <taxon>Pentapetalae</taxon>
        <taxon>rosids</taxon>
        <taxon>malvids</taxon>
        <taxon>Brassicales</taxon>
        <taxon>Brassicaceae</taxon>
        <taxon>Arabideae</taxon>
        <taxon>Arabis</taxon>
    </lineage>
</organism>
<dbReference type="Gramene" id="KFK31968">
    <property type="protein sequence ID" value="KFK31968"/>
    <property type="gene ID" value="AALP_AA6G183000"/>
</dbReference>
<comment type="similarity">
    <text evidence="2">Belongs to the cytochrome P450 family.</text>
</comment>
<proteinExistence type="inferred from homology"/>
<name>A0A087GQ16_ARAAL</name>
<keyword evidence="1 2" id="KW-0479">Metal-binding</keyword>
<dbReference type="PANTHER" id="PTHR47951">
    <property type="entry name" value="OS08G0547900 PROTEIN"/>
    <property type="match status" value="1"/>
</dbReference>
<dbReference type="GO" id="GO:0020037">
    <property type="term" value="F:heme binding"/>
    <property type="evidence" value="ECO:0007669"/>
    <property type="project" value="InterPro"/>
</dbReference>
<dbReference type="EMBL" id="CM002874">
    <property type="protein sequence ID" value="KFK31968.1"/>
    <property type="molecule type" value="Genomic_DNA"/>
</dbReference>
<dbReference type="SUPFAM" id="SSF48264">
    <property type="entry name" value="Cytochrome P450"/>
    <property type="match status" value="1"/>
</dbReference>
<dbReference type="PANTHER" id="PTHR47951:SF3">
    <property type="entry name" value="CYTOCHROME P450, FAMILY 706, SUBFAMILY A, POLYPEPTIDE 4"/>
    <property type="match status" value="1"/>
</dbReference>
<dbReference type="Pfam" id="PF00067">
    <property type="entry name" value="p450"/>
    <property type="match status" value="1"/>
</dbReference>
<evidence type="ECO:0000313" key="4">
    <source>
        <dbReference type="EMBL" id="KFK31968.1"/>
    </source>
</evidence>
<dbReference type="InterPro" id="IPR002401">
    <property type="entry name" value="Cyt_P450_E_grp-I"/>
</dbReference>
<evidence type="ECO:0000256" key="3">
    <source>
        <dbReference type="SAM" id="Phobius"/>
    </source>
</evidence>
<keyword evidence="3" id="KW-0472">Membrane</keyword>
<keyword evidence="5" id="KW-1185">Reference proteome</keyword>
<feature type="binding site" description="axial binding residue" evidence="1">
    <location>
        <position position="455"/>
    </location>
    <ligand>
        <name>heme</name>
        <dbReference type="ChEBI" id="CHEBI:30413"/>
    </ligand>
    <ligandPart>
        <name>Fe</name>
        <dbReference type="ChEBI" id="CHEBI:18248"/>
    </ligandPart>
</feature>
<dbReference type="eggNOG" id="KOG0156">
    <property type="taxonomic scope" value="Eukaryota"/>
</dbReference>
<dbReference type="OrthoDB" id="2789670at2759"/>
<protein>
    <recommendedName>
        <fullName evidence="6">Cytochrome p450</fullName>
    </recommendedName>
</protein>
<keyword evidence="1 2" id="KW-0408">Iron</keyword>
<sequence>MDPISYLFLDKTTNLAPHAILILTAILSILWYLFKRQPQPPLPPGPRGLPIVGNLPFLEPELHTYFTNLAQIHGPIFKLNLGSKVTVVVNSLSLGREILKDQDINFSNRDVPLTARALTYGGLDIVWLPYGADWRMLRKVCVLKLLSRKTLDSFYELRRKEIREITRYLYEQSRKKSPVNVGDQLFLTMMNLTMNMLWGGSVEAEEMESVGTEFKGVICEIVRLLGEPNVSDFIPWLARFDLQGLVKKMRVCALELDAIFDRAIKQMQKLKSRDDDDVECKDFLQHLMKLKDQEADSEVPITVNHIKAVLVDMVIGGTDTSTNTIEFAMAELISKPELMKRGQQELDEVVGKDNVVEESHIPRLPYILAIMKETLRLHPTIPLLVPHRPTETTVVGGYTVPKDTKIFINVWFIHRDPNVWENPTEFRPERFLNKSCDFTGTDYSYLPFGSGRRICAGIALAERMVLYTLATLLHSFDWKIPEGRVVDLEEKFGIVLKLKTPLIALPVPRLSDSNLYL</sequence>
<dbReference type="InterPro" id="IPR036396">
    <property type="entry name" value="Cyt_P450_sf"/>
</dbReference>
<dbReference type="InterPro" id="IPR001128">
    <property type="entry name" value="Cyt_P450"/>
</dbReference>
<gene>
    <name evidence="4" type="ordered locus">AALP_Aa6g183000</name>
</gene>
<dbReference type="CDD" id="cd11073">
    <property type="entry name" value="CYP76-like"/>
    <property type="match status" value="1"/>
</dbReference>
<keyword evidence="3" id="KW-1133">Transmembrane helix</keyword>
<dbReference type="GO" id="GO:0005506">
    <property type="term" value="F:iron ion binding"/>
    <property type="evidence" value="ECO:0007669"/>
    <property type="project" value="InterPro"/>
</dbReference>
<dbReference type="PRINTS" id="PR00463">
    <property type="entry name" value="EP450I"/>
</dbReference>
<dbReference type="Gene3D" id="1.10.630.10">
    <property type="entry name" value="Cytochrome P450"/>
    <property type="match status" value="1"/>
</dbReference>
<evidence type="ECO:0008006" key="6">
    <source>
        <dbReference type="Google" id="ProtNLM"/>
    </source>
</evidence>
<keyword evidence="2" id="KW-0503">Monooxygenase</keyword>
<dbReference type="PROSITE" id="PS00086">
    <property type="entry name" value="CYTOCHROME_P450"/>
    <property type="match status" value="1"/>
</dbReference>
<dbReference type="GO" id="GO:0004497">
    <property type="term" value="F:monooxygenase activity"/>
    <property type="evidence" value="ECO:0007669"/>
    <property type="project" value="UniProtKB-KW"/>
</dbReference>
<keyword evidence="1 2" id="KW-0349">Heme</keyword>
<accession>A0A087GQ16</accession>